<evidence type="ECO:0000313" key="2">
    <source>
        <dbReference type="Proteomes" id="UP000284706"/>
    </source>
</evidence>
<gene>
    <name evidence="1" type="ORF">CVT26_009316</name>
</gene>
<proteinExistence type="predicted"/>
<name>A0A409YA44_9AGAR</name>
<dbReference type="Gene3D" id="1.20.1280.50">
    <property type="match status" value="1"/>
</dbReference>
<dbReference type="SUPFAM" id="SSF81383">
    <property type="entry name" value="F-box domain"/>
    <property type="match status" value="1"/>
</dbReference>
<reference evidence="1 2" key="1">
    <citation type="journal article" date="2018" name="Evol. Lett.">
        <title>Horizontal gene cluster transfer increased hallucinogenic mushroom diversity.</title>
        <authorList>
            <person name="Reynolds H.T."/>
            <person name="Vijayakumar V."/>
            <person name="Gluck-Thaler E."/>
            <person name="Korotkin H.B."/>
            <person name="Matheny P.B."/>
            <person name="Slot J.C."/>
        </authorList>
    </citation>
    <scope>NUCLEOTIDE SEQUENCE [LARGE SCALE GENOMIC DNA]</scope>
    <source>
        <strain evidence="1 2">SRW20</strain>
    </source>
</reference>
<accession>A0A409YA44</accession>
<organism evidence="1 2">
    <name type="scientific">Gymnopilus dilepis</name>
    <dbReference type="NCBI Taxonomy" id="231916"/>
    <lineage>
        <taxon>Eukaryota</taxon>
        <taxon>Fungi</taxon>
        <taxon>Dikarya</taxon>
        <taxon>Basidiomycota</taxon>
        <taxon>Agaricomycotina</taxon>
        <taxon>Agaricomycetes</taxon>
        <taxon>Agaricomycetidae</taxon>
        <taxon>Agaricales</taxon>
        <taxon>Agaricineae</taxon>
        <taxon>Hymenogastraceae</taxon>
        <taxon>Gymnopilus</taxon>
    </lineage>
</organism>
<comment type="caution">
    <text evidence="1">The sequence shown here is derived from an EMBL/GenBank/DDBJ whole genome shotgun (WGS) entry which is preliminary data.</text>
</comment>
<dbReference type="OrthoDB" id="2269034at2759"/>
<dbReference type="EMBL" id="NHYE01001041">
    <property type="protein sequence ID" value="PPQ99869.1"/>
    <property type="molecule type" value="Genomic_DNA"/>
</dbReference>
<dbReference type="AlphaFoldDB" id="A0A409YA44"/>
<dbReference type="InParanoid" id="A0A409YA44"/>
<evidence type="ECO:0000313" key="1">
    <source>
        <dbReference type="EMBL" id="PPQ99869.1"/>
    </source>
</evidence>
<sequence length="481" mass="55488">MLSADWIIYTVPSDVWRHLFGIFYRGSTFYSSAVDIIRLSHVCSSWRNIIIRAPELWTDIGLEIRSKDESDRTFPNAELLSLILSRSGRMPLTMTLQPWHSQFPSPHQHLILDPVESFLKAANRAKRLTINIRVLHVFSRLAPSKCQELVLEMQPAQLLEELTIELGYEPPIDDCDRLVSRLWAGASLLRSLSFLGPIIIYSDEIEWLKTTKFPFHQLTTLEMETDVPCLFSLLPLTPRLVTAAFEFPDRHGFKIEDAKILRLDVLRDLKLHATVDDGEPHSDSEDEDDRDLGEPMMRLLEFLISPELTTLYMCFWGHRWSLDAFQKFVNRSPQPRIEHLRLDALGGSQEDRLKCLWMLPSLKTLQLAILQDIERVDEDDCISEAFWDALREWDEDAGAFVLCPRVEKITFGYNALSWSASVAFAQMIESRWQRSLEGKKFEVVITDTSEYMNRFRSGGAFPDLDPLLKLKDAGFSLLIRV</sequence>
<dbReference type="InterPro" id="IPR036047">
    <property type="entry name" value="F-box-like_dom_sf"/>
</dbReference>
<keyword evidence="2" id="KW-1185">Reference proteome</keyword>
<protein>
    <submittedName>
        <fullName evidence="1">Uncharacterized protein</fullName>
    </submittedName>
</protein>
<dbReference type="Proteomes" id="UP000284706">
    <property type="component" value="Unassembled WGS sequence"/>
</dbReference>